<keyword evidence="1" id="KW-0812">Transmembrane</keyword>
<evidence type="ECO:0000313" key="2">
    <source>
        <dbReference type="EMBL" id="QDV06495.1"/>
    </source>
</evidence>
<evidence type="ECO:0000313" key="3">
    <source>
        <dbReference type="Proteomes" id="UP000320390"/>
    </source>
</evidence>
<sequence length="192" mass="20503">MRRAIGYSLLLFWTALAAAVHLTLAGFSVSLFSGIGADSVPTLRAFVPDLVTLLLVATVGRLSRRDTLMIALVVFVGRSAFTGSPPFAVLAGTILTAYVADTLRTVAELDRPFLRIVSAGLGSLLYGYWLVFVDHALARESQALGELHFGSPDAAAVGLPIVTAVATALCALAFWPVFTRLPGQKRLERRAF</sequence>
<feature type="transmembrane region" description="Helical" evidence="1">
    <location>
        <begin position="112"/>
        <end position="133"/>
    </location>
</feature>
<feature type="transmembrane region" description="Helical" evidence="1">
    <location>
        <begin position="154"/>
        <end position="178"/>
    </location>
</feature>
<keyword evidence="3" id="KW-1185">Reference proteome</keyword>
<protein>
    <submittedName>
        <fullName evidence="2">Uncharacterized protein</fullName>
    </submittedName>
</protein>
<keyword evidence="1" id="KW-1133">Transmembrane helix</keyword>
<name>A0A518ER27_9BACT</name>
<dbReference type="Proteomes" id="UP000320390">
    <property type="component" value="Chromosome"/>
</dbReference>
<evidence type="ECO:0000256" key="1">
    <source>
        <dbReference type="SAM" id="Phobius"/>
    </source>
</evidence>
<organism evidence="2 3">
    <name type="scientific">Saltatorellus ferox</name>
    <dbReference type="NCBI Taxonomy" id="2528018"/>
    <lineage>
        <taxon>Bacteria</taxon>
        <taxon>Pseudomonadati</taxon>
        <taxon>Planctomycetota</taxon>
        <taxon>Planctomycetia</taxon>
        <taxon>Planctomycetia incertae sedis</taxon>
        <taxon>Saltatorellus</taxon>
    </lineage>
</organism>
<keyword evidence="1" id="KW-0472">Membrane</keyword>
<dbReference type="EMBL" id="CP036434">
    <property type="protein sequence ID" value="QDV06495.1"/>
    <property type="molecule type" value="Genomic_DNA"/>
</dbReference>
<reference evidence="2 3" key="1">
    <citation type="submission" date="2019-02" db="EMBL/GenBank/DDBJ databases">
        <title>Deep-cultivation of Planctomycetes and their phenomic and genomic characterization uncovers novel biology.</title>
        <authorList>
            <person name="Wiegand S."/>
            <person name="Jogler M."/>
            <person name="Boedeker C."/>
            <person name="Pinto D."/>
            <person name="Vollmers J."/>
            <person name="Rivas-Marin E."/>
            <person name="Kohn T."/>
            <person name="Peeters S.H."/>
            <person name="Heuer A."/>
            <person name="Rast P."/>
            <person name="Oberbeckmann S."/>
            <person name="Bunk B."/>
            <person name="Jeske O."/>
            <person name="Meyerdierks A."/>
            <person name="Storesund J.E."/>
            <person name="Kallscheuer N."/>
            <person name="Luecker S."/>
            <person name="Lage O.M."/>
            <person name="Pohl T."/>
            <person name="Merkel B.J."/>
            <person name="Hornburger P."/>
            <person name="Mueller R.-W."/>
            <person name="Bruemmer F."/>
            <person name="Labrenz M."/>
            <person name="Spormann A.M."/>
            <person name="Op den Camp H."/>
            <person name="Overmann J."/>
            <person name="Amann R."/>
            <person name="Jetten M.S.M."/>
            <person name="Mascher T."/>
            <person name="Medema M.H."/>
            <person name="Devos D.P."/>
            <person name="Kaster A.-K."/>
            <person name="Ovreas L."/>
            <person name="Rohde M."/>
            <person name="Galperin M.Y."/>
            <person name="Jogler C."/>
        </authorList>
    </citation>
    <scope>NUCLEOTIDE SEQUENCE [LARGE SCALE GENOMIC DNA]</scope>
    <source>
        <strain evidence="2 3">Poly30</strain>
    </source>
</reference>
<dbReference type="RefSeq" id="WP_145196725.1">
    <property type="nucleotide sequence ID" value="NZ_CP036434.1"/>
</dbReference>
<accession>A0A518ER27</accession>
<feature type="transmembrane region" description="Helical" evidence="1">
    <location>
        <begin position="72"/>
        <end position="100"/>
    </location>
</feature>
<dbReference type="AlphaFoldDB" id="A0A518ER27"/>
<gene>
    <name evidence="2" type="ORF">Poly30_20050</name>
</gene>
<proteinExistence type="predicted"/>